<dbReference type="EMBL" id="CP009574">
    <property type="protein sequence ID" value="AIT10329.1"/>
    <property type="molecule type" value="Genomic_DNA"/>
</dbReference>
<dbReference type="RefSeq" id="WP_040010767.1">
    <property type="nucleotide sequence ID" value="NZ_CP009574.1"/>
</dbReference>
<dbReference type="PANTHER" id="PTHR10815:SF5">
    <property type="entry name" value="METHYLATED-DNA--PROTEIN-CYSTEINE METHYLTRANSFERASE"/>
    <property type="match status" value="1"/>
</dbReference>
<proteinExistence type="inferred from homology"/>
<dbReference type="GO" id="GO:0006307">
    <property type="term" value="P:DNA alkylation repair"/>
    <property type="evidence" value="ECO:0007669"/>
    <property type="project" value="UniProtKB-UniRule"/>
</dbReference>
<dbReference type="SUPFAM" id="SSF46767">
    <property type="entry name" value="Methylated DNA-protein cysteine methyltransferase, C-terminal domain"/>
    <property type="match status" value="1"/>
</dbReference>
<gene>
    <name evidence="11" type="ORF">LO80_08010</name>
</gene>
<dbReference type="Gene3D" id="3.30.160.70">
    <property type="entry name" value="Methylated DNA-protein cysteine methyltransferase domain"/>
    <property type="match status" value="1"/>
</dbReference>
<dbReference type="InterPro" id="IPR023546">
    <property type="entry name" value="MGMT"/>
</dbReference>
<dbReference type="KEGG" id="frf:LO80_08010"/>
<name>A0A097ERY7_9GAMM</name>
<dbReference type="Proteomes" id="UP000029672">
    <property type="component" value="Chromosome"/>
</dbReference>
<comment type="catalytic activity">
    <reaction evidence="8 9">
        <text>a 6-O-methyl-2'-deoxyguanosine in DNA + L-cysteinyl-[protein] = S-methyl-L-cysteinyl-[protein] + a 2'-deoxyguanosine in DNA</text>
        <dbReference type="Rhea" id="RHEA:24000"/>
        <dbReference type="Rhea" id="RHEA-COMP:10131"/>
        <dbReference type="Rhea" id="RHEA-COMP:10132"/>
        <dbReference type="Rhea" id="RHEA-COMP:11367"/>
        <dbReference type="Rhea" id="RHEA-COMP:11368"/>
        <dbReference type="ChEBI" id="CHEBI:29950"/>
        <dbReference type="ChEBI" id="CHEBI:82612"/>
        <dbReference type="ChEBI" id="CHEBI:85445"/>
        <dbReference type="ChEBI" id="CHEBI:85448"/>
        <dbReference type="EC" id="2.1.1.63"/>
    </reaction>
</comment>
<keyword evidence="12" id="KW-1185">Reference proteome</keyword>
<dbReference type="Gene3D" id="1.10.10.10">
    <property type="entry name" value="Winged helix-like DNA-binding domain superfamily/Winged helix DNA-binding domain"/>
    <property type="match status" value="1"/>
</dbReference>
<evidence type="ECO:0000256" key="1">
    <source>
        <dbReference type="ARBA" id="ARBA00001286"/>
    </source>
</evidence>
<dbReference type="SUPFAM" id="SSF53155">
    <property type="entry name" value="Methylated DNA-protein cysteine methyltransferase domain"/>
    <property type="match status" value="1"/>
</dbReference>
<dbReference type="GO" id="GO:0032259">
    <property type="term" value="P:methylation"/>
    <property type="evidence" value="ECO:0007669"/>
    <property type="project" value="UniProtKB-KW"/>
</dbReference>
<dbReference type="InterPro" id="IPR036631">
    <property type="entry name" value="MGMT_N_sf"/>
</dbReference>
<reference evidence="11 12" key="1">
    <citation type="submission" date="2014-10" db="EMBL/GenBank/DDBJ databases">
        <title>Whole genome sequence of Francisella endociliophora strain FSC1006, isolated from a laboratory culture of the marine ciliate Euplotes raikovi.</title>
        <authorList>
            <person name="Granberg M."/>
            <person name="Backman S."/>
            <person name="Lundmark E."/>
            <person name="Nilsson E."/>
            <person name="Karlsson E."/>
            <person name="Thelaus J."/>
            <person name="Ohrman C."/>
            <person name="Larkeryd A."/>
            <person name="Stenberg P."/>
        </authorList>
    </citation>
    <scope>NUCLEOTIDE SEQUENCE [LARGE SCALE GENOMIC DNA]</scope>
    <source>
        <strain evidence="11 12">FSC1006</strain>
    </source>
</reference>
<dbReference type="STRING" id="1547445.LO80_08010"/>
<dbReference type="FunFam" id="1.10.10.10:FF:000214">
    <property type="entry name" value="Methylated-DNA--protein-cysteine methyltransferase"/>
    <property type="match status" value="1"/>
</dbReference>
<feature type="active site" description="Nucleophile; methyl group acceptor" evidence="9">
    <location>
        <position position="155"/>
    </location>
</feature>
<dbReference type="HOGENOM" id="CLU_000445_52_2_6"/>
<dbReference type="EC" id="2.1.1.63" evidence="9"/>
<keyword evidence="7 9" id="KW-0234">DNA repair</keyword>
<evidence type="ECO:0000313" key="12">
    <source>
        <dbReference type="Proteomes" id="UP000029672"/>
    </source>
</evidence>
<dbReference type="AlphaFoldDB" id="A0A097ERY7"/>
<comment type="function">
    <text evidence="9">Involved in the cellular defense against the biological effects of O6-methylguanine (O6-MeG) and O4-methylthymine (O4-MeT) in DNA. Repairs the methylated nucleobase in DNA by stoichiometrically transferring the methyl group to a cysteine residue in the enzyme. This is a suicide reaction: the enzyme is irreversibly inactivated.</text>
</comment>
<evidence type="ECO:0000256" key="2">
    <source>
        <dbReference type="ARBA" id="ARBA00008711"/>
    </source>
</evidence>
<dbReference type="Pfam" id="PF01035">
    <property type="entry name" value="DNA_binding_1"/>
    <property type="match status" value="1"/>
</dbReference>
<evidence type="ECO:0000256" key="5">
    <source>
        <dbReference type="ARBA" id="ARBA00022679"/>
    </source>
</evidence>
<comment type="subcellular location">
    <subcellularLocation>
        <location evidence="9">Cytoplasm</location>
    </subcellularLocation>
</comment>
<evidence type="ECO:0000259" key="10">
    <source>
        <dbReference type="Pfam" id="PF01035"/>
    </source>
</evidence>
<organism evidence="11 12">
    <name type="scientific">Candidatus Francisella endociliophora</name>
    <dbReference type="NCBI Taxonomy" id="653937"/>
    <lineage>
        <taxon>Bacteria</taxon>
        <taxon>Pseudomonadati</taxon>
        <taxon>Pseudomonadota</taxon>
        <taxon>Gammaproteobacteria</taxon>
        <taxon>Thiotrichales</taxon>
        <taxon>Francisellaceae</taxon>
        <taxon>Francisella</taxon>
    </lineage>
</organism>
<dbReference type="InterPro" id="IPR014048">
    <property type="entry name" value="MethylDNA_cys_MeTrfase_DNA-bd"/>
</dbReference>
<keyword evidence="3 9" id="KW-0963">Cytoplasm</keyword>
<dbReference type="GO" id="GO:0003908">
    <property type="term" value="F:methylated-DNA-[protein]-cysteine S-methyltransferase activity"/>
    <property type="evidence" value="ECO:0007669"/>
    <property type="project" value="UniProtKB-UniRule"/>
</dbReference>
<dbReference type="eggNOG" id="COG0350">
    <property type="taxonomic scope" value="Bacteria"/>
</dbReference>
<comment type="similarity">
    <text evidence="2 9">Belongs to the MGMT family.</text>
</comment>
<sequence>MIKETQQIYLSSINKDKFKNIFYVEEIQTPIASMLAIADSDYLYACIFESDSAIKTIEGLLKTYSAKIVFKGNKITQLTNSQLDKYFNKELKSFSIPSKLTGTDFQKQVWQELREIPYGKTISYLEEAKNMDKPTAFRAVANANGKNLFPIIIPCHRVIASNGKLGGYTGGLDKKKYLLNLEKST</sequence>
<dbReference type="OrthoDB" id="9811249at2"/>
<dbReference type="GO" id="GO:0005737">
    <property type="term" value="C:cytoplasm"/>
    <property type="evidence" value="ECO:0007669"/>
    <property type="project" value="UniProtKB-SubCell"/>
</dbReference>
<dbReference type="InterPro" id="IPR001497">
    <property type="entry name" value="MethylDNA_cys_MeTrfase_AS"/>
</dbReference>
<evidence type="ECO:0000256" key="4">
    <source>
        <dbReference type="ARBA" id="ARBA00022603"/>
    </source>
</evidence>
<dbReference type="NCBIfam" id="TIGR00589">
    <property type="entry name" value="ogt"/>
    <property type="match status" value="1"/>
</dbReference>
<keyword evidence="6 9" id="KW-0227">DNA damage</keyword>
<dbReference type="HAMAP" id="MF_00772">
    <property type="entry name" value="OGT"/>
    <property type="match status" value="1"/>
</dbReference>
<protein>
    <recommendedName>
        <fullName evidence="9">Methylated-DNA--protein-cysteine methyltransferase</fullName>
        <ecNumber evidence="9">2.1.1.63</ecNumber>
    </recommendedName>
    <alternativeName>
        <fullName evidence="9">6-O-methylguanine-DNA methyltransferase</fullName>
        <shortName evidence="9">MGMT</shortName>
    </alternativeName>
    <alternativeName>
        <fullName evidence="9">O-6-methylguanine-DNA-alkyltransferase</fullName>
    </alternativeName>
</protein>
<dbReference type="InterPro" id="IPR036388">
    <property type="entry name" value="WH-like_DNA-bd_sf"/>
</dbReference>
<evidence type="ECO:0000256" key="9">
    <source>
        <dbReference type="HAMAP-Rule" id="MF_00772"/>
    </source>
</evidence>
<evidence type="ECO:0000256" key="8">
    <source>
        <dbReference type="ARBA" id="ARBA00049348"/>
    </source>
</evidence>
<evidence type="ECO:0000256" key="6">
    <source>
        <dbReference type="ARBA" id="ARBA00022763"/>
    </source>
</evidence>
<comment type="catalytic activity">
    <reaction evidence="1 9">
        <text>a 4-O-methyl-thymidine in DNA + L-cysteinyl-[protein] = a thymidine in DNA + S-methyl-L-cysteinyl-[protein]</text>
        <dbReference type="Rhea" id="RHEA:53428"/>
        <dbReference type="Rhea" id="RHEA-COMP:10131"/>
        <dbReference type="Rhea" id="RHEA-COMP:10132"/>
        <dbReference type="Rhea" id="RHEA-COMP:13555"/>
        <dbReference type="Rhea" id="RHEA-COMP:13556"/>
        <dbReference type="ChEBI" id="CHEBI:29950"/>
        <dbReference type="ChEBI" id="CHEBI:82612"/>
        <dbReference type="ChEBI" id="CHEBI:137386"/>
        <dbReference type="ChEBI" id="CHEBI:137387"/>
        <dbReference type="EC" id="2.1.1.63"/>
    </reaction>
</comment>
<evidence type="ECO:0000256" key="3">
    <source>
        <dbReference type="ARBA" id="ARBA00022490"/>
    </source>
</evidence>
<feature type="domain" description="Methylated-DNA-[protein]-cysteine S-methyltransferase DNA binding" evidence="10">
    <location>
        <begin position="104"/>
        <end position="183"/>
    </location>
</feature>
<dbReference type="InterPro" id="IPR036217">
    <property type="entry name" value="MethylDNA_cys_MeTrfase_DNAb"/>
</dbReference>
<dbReference type="CDD" id="cd06445">
    <property type="entry name" value="ATase"/>
    <property type="match status" value="1"/>
</dbReference>
<evidence type="ECO:0000313" key="11">
    <source>
        <dbReference type="EMBL" id="AIT10329.1"/>
    </source>
</evidence>
<keyword evidence="4 9" id="KW-0489">Methyltransferase</keyword>
<evidence type="ECO:0000256" key="7">
    <source>
        <dbReference type="ARBA" id="ARBA00023204"/>
    </source>
</evidence>
<dbReference type="PANTHER" id="PTHR10815">
    <property type="entry name" value="METHYLATED-DNA--PROTEIN-CYSTEINE METHYLTRANSFERASE"/>
    <property type="match status" value="1"/>
</dbReference>
<dbReference type="PROSITE" id="PS00374">
    <property type="entry name" value="MGMT"/>
    <property type="match status" value="1"/>
</dbReference>
<keyword evidence="5 9" id="KW-0808">Transferase</keyword>
<accession>A0A097ERY7</accession>
<comment type="miscellaneous">
    <text evidence="9">This enzyme catalyzes only one turnover and therefore is not strictly catalytic. According to one definition, an enzyme is a biocatalyst that acts repeatedly and over many reaction cycles.</text>
</comment>